<dbReference type="AlphaFoldDB" id="A0AAQ3QVL9"/>
<dbReference type="GO" id="GO:0005886">
    <property type="term" value="C:plasma membrane"/>
    <property type="evidence" value="ECO:0007669"/>
    <property type="project" value="InterPro"/>
</dbReference>
<keyword evidence="5" id="KW-0520">NAD</keyword>
<dbReference type="InterPro" id="IPR036291">
    <property type="entry name" value="NAD(P)-bd_dom_sf"/>
</dbReference>
<gene>
    <name evidence="9" type="primary">trkA</name>
    <name evidence="9" type="ORF">RZN69_01585</name>
</gene>
<evidence type="ECO:0000313" key="9">
    <source>
        <dbReference type="EMBL" id="WOO41763.1"/>
    </source>
</evidence>
<keyword evidence="6" id="KW-0406">Ion transport</keyword>
<dbReference type="PANTHER" id="PTHR43833">
    <property type="entry name" value="POTASSIUM CHANNEL PROTEIN 2-RELATED-RELATED"/>
    <property type="match status" value="1"/>
</dbReference>
<feature type="domain" description="RCK N-terminal" evidence="7">
    <location>
        <begin position="228"/>
        <end position="349"/>
    </location>
</feature>
<evidence type="ECO:0000256" key="6">
    <source>
        <dbReference type="ARBA" id="ARBA00023065"/>
    </source>
</evidence>
<dbReference type="SUPFAM" id="SSF51735">
    <property type="entry name" value="NAD(P)-binding Rossmann-fold domains"/>
    <property type="match status" value="2"/>
</dbReference>
<dbReference type="KEGG" id="puo:RZN69_01585"/>
<dbReference type="PRINTS" id="PR00335">
    <property type="entry name" value="KUPTAKETRKA"/>
</dbReference>
<sequence>MKIVVVGAGEVGRFLCQTLSEVGHDVIVVESSEQIAQEVDEATDVRVLEGNGTSANLLQNAGVSDCDFFLAMTSDDRTNLISGSLAKALGAKVTIARIHDQTYADNSLVNYQLHFGIDFLINPEALSAVVLAKAIRHPGRVAVENFARGEIEVQQVRISPKSKFAGKKLGEMRLGKGVYIGLIQREGQAEVASADLVLQPDDCLTLFGHTDAVNEVRLKFEPRNKSDIIRVVLFGGSETAIGLVRLLKNPRFKIRIVEGDAKVCQQLAERFPNVTLIHGSATSLRLMEEEQVGSADYFVACTKDDEINIMTCLQARKLGAKHVQLVISKPDYEHVLDDLRETLGVELAVAPRTATVNEVMRYISRESSQELMELPAGAGKIMEFRINNDSSMANKTIRDMPPGAVVVVLMHKFQAKLPSADDVILAGDRLVVIVREDRIKAVTNMLT</sequence>
<evidence type="ECO:0000256" key="4">
    <source>
        <dbReference type="ARBA" id="ARBA00022958"/>
    </source>
</evidence>
<feature type="domain" description="RCK C-terminal" evidence="8">
    <location>
        <begin position="369"/>
        <end position="447"/>
    </location>
</feature>
<reference evidence="9 10" key="1">
    <citation type="submission" date="2023-10" db="EMBL/GenBank/DDBJ databases">
        <title>Rubellicoccus peritrichatus gen. nov., sp. nov., isolated from an algae of coral reef tank.</title>
        <authorList>
            <person name="Luo J."/>
        </authorList>
    </citation>
    <scope>NUCLEOTIDE SEQUENCE [LARGE SCALE GENOMIC DNA]</scope>
    <source>
        <strain evidence="9 10">CR14</strain>
    </source>
</reference>
<name>A0AAQ3QVL9_9BACT</name>
<evidence type="ECO:0000256" key="3">
    <source>
        <dbReference type="ARBA" id="ARBA00022538"/>
    </source>
</evidence>
<dbReference type="InterPro" id="IPR036721">
    <property type="entry name" value="RCK_C_sf"/>
</dbReference>
<evidence type="ECO:0000313" key="10">
    <source>
        <dbReference type="Proteomes" id="UP001304300"/>
    </source>
</evidence>
<dbReference type="Gene3D" id="3.40.50.720">
    <property type="entry name" value="NAD(P)-binding Rossmann-like Domain"/>
    <property type="match status" value="2"/>
</dbReference>
<dbReference type="Gene3D" id="3.30.70.1450">
    <property type="entry name" value="Regulator of K+ conductance, C-terminal domain"/>
    <property type="match status" value="2"/>
</dbReference>
<dbReference type="Pfam" id="PF02080">
    <property type="entry name" value="TrkA_C"/>
    <property type="match status" value="2"/>
</dbReference>
<feature type="domain" description="RCK C-terminal" evidence="8">
    <location>
        <begin position="141"/>
        <end position="222"/>
    </location>
</feature>
<dbReference type="Pfam" id="PF02254">
    <property type="entry name" value="TrkA_N"/>
    <property type="match status" value="2"/>
</dbReference>
<dbReference type="PANTHER" id="PTHR43833:SF5">
    <property type="entry name" value="TRK SYSTEM POTASSIUM UPTAKE PROTEIN TRKA"/>
    <property type="match status" value="1"/>
</dbReference>
<evidence type="ECO:0000256" key="5">
    <source>
        <dbReference type="ARBA" id="ARBA00023027"/>
    </source>
</evidence>
<evidence type="ECO:0000256" key="2">
    <source>
        <dbReference type="ARBA" id="ARBA00022448"/>
    </source>
</evidence>
<dbReference type="InterPro" id="IPR003148">
    <property type="entry name" value="RCK_N"/>
</dbReference>
<dbReference type="NCBIfam" id="NF007039">
    <property type="entry name" value="PRK09496.3-2"/>
    <property type="match status" value="1"/>
</dbReference>
<protein>
    <recommendedName>
        <fullName evidence="1">Trk system potassium uptake protein TrkA</fullName>
    </recommendedName>
</protein>
<evidence type="ECO:0000256" key="1">
    <source>
        <dbReference type="ARBA" id="ARBA00017378"/>
    </source>
</evidence>
<dbReference type="InterPro" id="IPR050721">
    <property type="entry name" value="Trk_Ktr_HKT_K-transport"/>
</dbReference>
<keyword evidence="4" id="KW-0630">Potassium</keyword>
<keyword evidence="3" id="KW-0633">Potassium transport</keyword>
<evidence type="ECO:0000259" key="7">
    <source>
        <dbReference type="PROSITE" id="PS51201"/>
    </source>
</evidence>
<evidence type="ECO:0000259" key="8">
    <source>
        <dbReference type="PROSITE" id="PS51202"/>
    </source>
</evidence>
<dbReference type="Proteomes" id="UP001304300">
    <property type="component" value="Chromosome"/>
</dbReference>
<dbReference type="InterPro" id="IPR006037">
    <property type="entry name" value="RCK_C"/>
</dbReference>
<dbReference type="PROSITE" id="PS51201">
    <property type="entry name" value="RCK_N"/>
    <property type="match status" value="2"/>
</dbReference>
<dbReference type="GO" id="GO:0015079">
    <property type="term" value="F:potassium ion transmembrane transporter activity"/>
    <property type="evidence" value="ECO:0007669"/>
    <property type="project" value="InterPro"/>
</dbReference>
<accession>A0AAQ3QVL9</accession>
<dbReference type="SUPFAM" id="SSF116726">
    <property type="entry name" value="TrkA C-terminal domain-like"/>
    <property type="match status" value="2"/>
</dbReference>
<keyword evidence="10" id="KW-1185">Reference proteome</keyword>
<organism evidence="9 10">
    <name type="scientific">Rubellicoccus peritrichatus</name>
    <dbReference type="NCBI Taxonomy" id="3080537"/>
    <lineage>
        <taxon>Bacteria</taxon>
        <taxon>Pseudomonadati</taxon>
        <taxon>Verrucomicrobiota</taxon>
        <taxon>Opitutia</taxon>
        <taxon>Puniceicoccales</taxon>
        <taxon>Cerasicoccaceae</taxon>
        <taxon>Rubellicoccus</taxon>
    </lineage>
</organism>
<proteinExistence type="predicted"/>
<dbReference type="EMBL" id="CP136920">
    <property type="protein sequence ID" value="WOO41763.1"/>
    <property type="molecule type" value="Genomic_DNA"/>
</dbReference>
<feature type="domain" description="RCK N-terminal" evidence="7">
    <location>
        <begin position="1"/>
        <end position="121"/>
    </location>
</feature>
<dbReference type="InterPro" id="IPR006036">
    <property type="entry name" value="K_uptake_TrkA"/>
</dbReference>
<dbReference type="PROSITE" id="PS51202">
    <property type="entry name" value="RCK_C"/>
    <property type="match status" value="2"/>
</dbReference>
<dbReference type="RefSeq" id="WP_317834247.1">
    <property type="nucleotide sequence ID" value="NZ_CP136920.1"/>
</dbReference>
<keyword evidence="2" id="KW-0813">Transport</keyword>